<proteinExistence type="inferred from homology"/>
<evidence type="ECO:0000256" key="3">
    <source>
        <dbReference type="ARBA" id="ARBA00023274"/>
    </source>
</evidence>
<dbReference type="Pfam" id="PF01281">
    <property type="entry name" value="Ribosomal_L9_N"/>
    <property type="match status" value="1"/>
</dbReference>
<dbReference type="Gene3D" id="3.40.5.10">
    <property type="entry name" value="Ribosomal protein L9, N-terminal domain"/>
    <property type="match status" value="1"/>
</dbReference>
<keyword evidence="8" id="KW-1185">Reference proteome</keyword>
<dbReference type="RefSeq" id="XP_014669942.1">
    <property type="nucleotide sequence ID" value="XM_014814456.1"/>
</dbReference>
<comment type="similarity">
    <text evidence="1">Belongs to the bacterial ribosomal protein bL9 family.</text>
</comment>
<reference evidence="9" key="1">
    <citation type="submission" date="2025-08" db="UniProtKB">
        <authorList>
            <consortium name="RefSeq"/>
        </authorList>
    </citation>
    <scope>IDENTIFICATION</scope>
</reference>
<evidence type="ECO:0000313" key="8">
    <source>
        <dbReference type="Proteomes" id="UP000695022"/>
    </source>
</evidence>
<evidence type="ECO:0000256" key="2">
    <source>
        <dbReference type="ARBA" id="ARBA00022980"/>
    </source>
</evidence>
<dbReference type="InterPro" id="IPR009027">
    <property type="entry name" value="Ribosomal_bL9/RNase_H1_N"/>
</dbReference>
<evidence type="ECO:0000259" key="7">
    <source>
        <dbReference type="Pfam" id="PF01281"/>
    </source>
</evidence>
<evidence type="ECO:0000313" key="9">
    <source>
        <dbReference type="RefSeq" id="XP_014669942.1"/>
    </source>
</evidence>
<organism evidence="8 9">
    <name type="scientific">Priapulus caudatus</name>
    <name type="common">Priapulid worm</name>
    <dbReference type="NCBI Taxonomy" id="37621"/>
    <lineage>
        <taxon>Eukaryota</taxon>
        <taxon>Metazoa</taxon>
        <taxon>Ecdysozoa</taxon>
        <taxon>Scalidophora</taxon>
        <taxon>Priapulida</taxon>
        <taxon>Priapulimorpha</taxon>
        <taxon>Priapulimorphida</taxon>
        <taxon>Priapulidae</taxon>
        <taxon>Priapulus</taxon>
    </lineage>
</organism>
<dbReference type="GeneID" id="106810961"/>
<sequence>MLRVLSTLVRTRSPLFLTKTSPSSQTLLLDRQAACEGLEVHQTRNTWILKRKWTPPLNKLPRYEDDKRRRHLPSRFHVYELVEHRDSVPLKPLEVLLVENVEGIGMKGDIVKVKLNLARDQLLPSGQAVYCSPENLEDYADLIEKRKKEIEDAEGPTRSAFVETTLKYLQQMRLNITMNRNNPWTITKNHIAVSFRKAVNRTDEVTVPCHMFLYASGNVNRAAPDDKGAYGKLAEAEMSTPDQPTNPSP</sequence>
<gene>
    <name evidence="9" type="primary">LOC106810961</name>
</gene>
<evidence type="ECO:0000256" key="6">
    <source>
        <dbReference type="SAM" id="MobiDB-lite"/>
    </source>
</evidence>
<name>A0ABM1ECM1_PRICU</name>
<dbReference type="InterPro" id="IPR020070">
    <property type="entry name" value="Ribosomal_bL9_N"/>
</dbReference>
<evidence type="ECO:0000256" key="4">
    <source>
        <dbReference type="ARBA" id="ARBA00035194"/>
    </source>
</evidence>
<dbReference type="PANTHER" id="PTHR21368">
    <property type="entry name" value="50S RIBOSOMAL PROTEIN L9"/>
    <property type="match status" value="1"/>
</dbReference>
<evidence type="ECO:0000256" key="5">
    <source>
        <dbReference type="ARBA" id="ARBA00035381"/>
    </source>
</evidence>
<keyword evidence="2" id="KW-0689">Ribosomal protein</keyword>
<protein>
    <recommendedName>
        <fullName evidence="4">Large ribosomal subunit protein bL9m</fullName>
    </recommendedName>
    <alternativeName>
        <fullName evidence="5">39S ribosomal protein L9, mitochondrial</fullName>
    </alternativeName>
</protein>
<dbReference type="InterPro" id="IPR036935">
    <property type="entry name" value="Ribosomal_bL9_N_sf"/>
</dbReference>
<feature type="region of interest" description="Disordered" evidence="6">
    <location>
        <begin position="224"/>
        <end position="249"/>
    </location>
</feature>
<dbReference type="Proteomes" id="UP000695022">
    <property type="component" value="Unplaced"/>
</dbReference>
<accession>A0ABM1ECM1</accession>
<feature type="domain" description="Ribosomal protein L9" evidence="7">
    <location>
        <begin position="94"/>
        <end position="138"/>
    </location>
</feature>
<keyword evidence="3" id="KW-0687">Ribonucleoprotein</keyword>
<dbReference type="SUPFAM" id="SSF55658">
    <property type="entry name" value="L9 N-domain-like"/>
    <property type="match status" value="1"/>
</dbReference>
<evidence type="ECO:0000256" key="1">
    <source>
        <dbReference type="ARBA" id="ARBA00010605"/>
    </source>
</evidence>
<dbReference type="InterPro" id="IPR000244">
    <property type="entry name" value="Ribosomal_bL9"/>
</dbReference>